<evidence type="ECO:0000313" key="2">
    <source>
        <dbReference type="EMBL" id="RTQ48584.1"/>
    </source>
</evidence>
<keyword evidence="1" id="KW-1133">Transmembrane helix</keyword>
<name>A0A431U119_9BACT</name>
<keyword evidence="3" id="KW-1185">Reference proteome</keyword>
<sequence>MLQQLLTGAYSVLSYYLLLLGLLGLYAWRRPASGRRLLSGLNLLTAAAGLLSLVSWGYELWSGWHGQDEFEQYALLNRATGPYWWAYWGMLLPYLGSQGFWWPGPRRSWCWSVGYALGGLLLPVLERLLVVLTGMHRDYLPSSWAMFTPGMSLQWALGLLALGLLLGLRPWRRQTP</sequence>
<organism evidence="2 3">
    <name type="scientific">Hymenobacter gummosus</name>
    <dbReference type="NCBI Taxonomy" id="1776032"/>
    <lineage>
        <taxon>Bacteria</taxon>
        <taxon>Pseudomonadati</taxon>
        <taxon>Bacteroidota</taxon>
        <taxon>Cytophagia</taxon>
        <taxon>Cytophagales</taxon>
        <taxon>Hymenobacteraceae</taxon>
        <taxon>Hymenobacter</taxon>
    </lineage>
</organism>
<proteinExistence type="predicted"/>
<feature type="transmembrane region" description="Helical" evidence="1">
    <location>
        <begin position="152"/>
        <end position="171"/>
    </location>
</feature>
<feature type="transmembrane region" description="Helical" evidence="1">
    <location>
        <begin position="40"/>
        <end position="58"/>
    </location>
</feature>
<evidence type="ECO:0000313" key="3">
    <source>
        <dbReference type="Proteomes" id="UP000282184"/>
    </source>
</evidence>
<dbReference type="AlphaFoldDB" id="A0A431U119"/>
<keyword evidence="1" id="KW-0472">Membrane</keyword>
<dbReference type="RefSeq" id="WP_126694289.1">
    <property type="nucleotide sequence ID" value="NZ_RXOF01000009.1"/>
</dbReference>
<protein>
    <submittedName>
        <fullName evidence="2">Uncharacterized protein</fullName>
    </submittedName>
</protein>
<feature type="transmembrane region" description="Helical" evidence="1">
    <location>
        <begin position="109"/>
        <end position="132"/>
    </location>
</feature>
<evidence type="ECO:0000256" key="1">
    <source>
        <dbReference type="SAM" id="Phobius"/>
    </source>
</evidence>
<dbReference type="OrthoDB" id="1357554at2"/>
<dbReference type="EMBL" id="RXOF01000009">
    <property type="protein sequence ID" value="RTQ48584.1"/>
    <property type="molecule type" value="Genomic_DNA"/>
</dbReference>
<accession>A0A431U119</accession>
<gene>
    <name evidence="2" type="ORF">EJV47_16560</name>
</gene>
<keyword evidence="1" id="KW-0812">Transmembrane</keyword>
<comment type="caution">
    <text evidence="2">The sequence shown here is derived from an EMBL/GenBank/DDBJ whole genome shotgun (WGS) entry which is preliminary data.</text>
</comment>
<reference evidence="2 3" key="1">
    <citation type="submission" date="2018-12" db="EMBL/GenBank/DDBJ databases">
        <title>Hymenobacter gummosus sp. nov., isolated from a spring.</title>
        <authorList>
            <person name="Nie L."/>
        </authorList>
    </citation>
    <scope>NUCLEOTIDE SEQUENCE [LARGE SCALE GENOMIC DNA]</scope>
    <source>
        <strain evidence="2 3">KCTC 52166</strain>
    </source>
</reference>
<feature type="transmembrane region" description="Helical" evidence="1">
    <location>
        <begin position="83"/>
        <end position="102"/>
    </location>
</feature>
<dbReference type="Proteomes" id="UP000282184">
    <property type="component" value="Unassembled WGS sequence"/>
</dbReference>
<feature type="transmembrane region" description="Helical" evidence="1">
    <location>
        <begin position="6"/>
        <end position="28"/>
    </location>
</feature>